<evidence type="ECO:0000256" key="11">
    <source>
        <dbReference type="SAM" id="MobiDB-lite"/>
    </source>
</evidence>
<dbReference type="AlphaFoldDB" id="A0AAD1W2D5"/>
<keyword evidence="7" id="KW-0067">ATP-binding</keyword>
<gene>
    <name evidence="12" type="ORF">PECUL_23A010517</name>
</gene>
<comment type="similarity">
    <text evidence="2">Belongs to the tubulin polyglutamylase family.</text>
</comment>
<feature type="compositionally biased region" description="Basic and acidic residues" evidence="11">
    <location>
        <begin position="117"/>
        <end position="130"/>
    </location>
</feature>
<dbReference type="InterPro" id="IPR004344">
    <property type="entry name" value="TTL/TTLL_fam"/>
</dbReference>
<evidence type="ECO:0000256" key="4">
    <source>
        <dbReference type="ARBA" id="ARBA00022598"/>
    </source>
</evidence>
<protein>
    <submittedName>
        <fullName evidence="12">Probable tubulin polyglutamylase TTLL1 isoform X2</fullName>
    </submittedName>
</protein>
<evidence type="ECO:0000256" key="6">
    <source>
        <dbReference type="ARBA" id="ARBA00022741"/>
    </source>
</evidence>
<dbReference type="SUPFAM" id="SSF56059">
    <property type="entry name" value="Glutathione synthetase ATP-binding domain-like"/>
    <property type="match status" value="2"/>
</dbReference>
<proteinExistence type="inferred from homology"/>
<evidence type="ECO:0000256" key="7">
    <source>
        <dbReference type="ARBA" id="ARBA00022840"/>
    </source>
</evidence>
<dbReference type="PANTHER" id="PTHR12241">
    <property type="entry name" value="TUBULIN POLYGLUTAMYLASE"/>
    <property type="match status" value="1"/>
</dbReference>
<evidence type="ECO:0000256" key="3">
    <source>
        <dbReference type="ARBA" id="ARBA00022490"/>
    </source>
</evidence>
<dbReference type="GO" id="GO:0005874">
    <property type="term" value="C:microtubule"/>
    <property type="evidence" value="ECO:0007669"/>
    <property type="project" value="UniProtKB-KW"/>
</dbReference>
<keyword evidence="4" id="KW-0436">Ligase</keyword>
<keyword evidence="5" id="KW-0493">Microtubule</keyword>
<dbReference type="GO" id="GO:0000226">
    <property type="term" value="P:microtubule cytoskeleton organization"/>
    <property type="evidence" value="ECO:0007669"/>
    <property type="project" value="TreeGrafter"/>
</dbReference>
<sequence length="464" mass="52074">MFPQPVMNNDKHCFECYGYDIIIDDKLKPWLIEVNASPSLTSSTANDRILKYNLINDTLNIVVPNGEIPDSKWNKVPPKEALGSYEILYDEEAAQADVSDRDMRNRGGQNIGPKGSRVRENVPKDTRKPVPDNLFFETRGIVSVTNFEEVSSLWTADKFTGRGQFSDQGVMALSYNLHSLSTFYNLHSLSMTEMINKNAKLHGPECGKSSASEDIFHSGRAVIIDQHAQTFLMPQIRIAFSEGCSIHTSRIKISNRGERVRGFGARSSSMLYQSRWKTSDLCTNSNNRELIKTACRELLLLVRGRRGWDNKLYVIYESDRSVGGSIDSPINCGVLGSEPVMNNDKHCFECYGYDIIIDDKLKPWLIEVNASPSLTSSTANDRILKYNLINDTLNIVVPNGEIPDSKWNKVPPKEALGSYEILYDEEAAQADVSDRDMRNRGGQNIGPKGSRVRESGRSAPTTWK</sequence>
<evidence type="ECO:0000256" key="9">
    <source>
        <dbReference type="ARBA" id="ARBA00023212"/>
    </source>
</evidence>
<comment type="subcellular location">
    <subcellularLocation>
        <location evidence="1">Cytoplasm</location>
        <location evidence="1">Cytoskeleton</location>
        <location evidence="1">Cilium basal body</location>
    </subcellularLocation>
</comment>
<dbReference type="PROSITE" id="PS51221">
    <property type="entry name" value="TTL"/>
    <property type="match status" value="2"/>
</dbReference>
<evidence type="ECO:0000256" key="5">
    <source>
        <dbReference type="ARBA" id="ARBA00022701"/>
    </source>
</evidence>
<keyword evidence="10" id="KW-0966">Cell projection</keyword>
<dbReference type="Gene3D" id="3.30.470.20">
    <property type="entry name" value="ATP-grasp fold, B domain"/>
    <property type="match status" value="2"/>
</dbReference>
<evidence type="ECO:0000256" key="2">
    <source>
        <dbReference type="ARBA" id="ARBA00006118"/>
    </source>
</evidence>
<organism evidence="12 13">
    <name type="scientific">Pelobates cultripes</name>
    <name type="common">Western spadefoot toad</name>
    <dbReference type="NCBI Taxonomy" id="61616"/>
    <lineage>
        <taxon>Eukaryota</taxon>
        <taxon>Metazoa</taxon>
        <taxon>Chordata</taxon>
        <taxon>Craniata</taxon>
        <taxon>Vertebrata</taxon>
        <taxon>Euteleostomi</taxon>
        <taxon>Amphibia</taxon>
        <taxon>Batrachia</taxon>
        <taxon>Anura</taxon>
        <taxon>Pelobatoidea</taxon>
        <taxon>Pelobatidae</taxon>
        <taxon>Pelobates</taxon>
    </lineage>
</organism>
<dbReference type="EMBL" id="OW240914">
    <property type="protein sequence ID" value="CAH2278364.1"/>
    <property type="molecule type" value="Genomic_DNA"/>
</dbReference>
<feature type="region of interest" description="Disordered" evidence="11">
    <location>
        <begin position="97"/>
        <end position="130"/>
    </location>
</feature>
<evidence type="ECO:0000256" key="10">
    <source>
        <dbReference type="ARBA" id="ARBA00023273"/>
    </source>
</evidence>
<keyword evidence="8" id="KW-0969">Cilium</keyword>
<evidence type="ECO:0000256" key="8">
    <source>
        <dbReference type="ARBA" id="ARBA00023069"/>
    </source>
</evidence>
<keyword evidence="13" id="KW-1185">Reference proteome</keyword>
<keyword evidence="3" id="KW-0963">Cytoplasm</keyword>
<reference evidence="12" key="1">
    <citation type="submission" date="2022-03" db="EMBL/GenBank/DDBJ databases">
        <authorList>
            <person name="Alioto T."/>
            <person name="Alioto T."/>
            <person name="Gomez Garrido J."/>
        </authorList>
    </citation>
    <scope>NUCLEOTIDE SEQUENCE</scope>
</reference>
<keyword evidence="9" id="KW-0206">Cytoskeleton</keyword>
<dbReference type="GO" id="GO:0070740">
    <property type="term" value="F:tubulin-glutamic acid ligase activity"/>
    <property type="evidence" value="ECO:0007669"/>
    <property type="project" value="TreeGrafter"/>
</dbReference>
<keyword evidence="6" id="KW-0547">Nucleotide-binding</keyword>
<dbReference type="GO" id="GO:0015631">
    <property type="term" value="F:tubulin binding"/>
    <property type="evidence" value="ECO:0007669"/>
    <property type="project" value="TreeGrafter"/>
</dbReference>
<name>A0AAD1W2D5_PELCU</name>
<dbReference type="GO" id="GO:0005524">
    <property type="term" value="F:ATP binding"/>
    <property type="evidence" value="ECO:0007669"/>
    <property type="project" value="UniProtKB-KW"/>
</dbReference>
<evidence type="ECO:0000313" key="12">
    <source>
        <dbReference type="EMBL" id="CAH2278364.1"/>
    </source>
</evidence>
<dbReference type="Proteomes" id="UP001295444">
    <property type="component" value="Chromosome 03"/>
</dbReference>
<evidence type="ECO:0000313" key="13">
    <source>
        <dbReference type="Proteomes" id="UP001295444"/>
    </source>
</evidence>
<accession>A0AAD1W2D5</accession>
<dbReference type="Pfam" id="PF03133">
    <property type="entry name" value="TTL"/>
    <property type="match status" value="2"/>
</dbReference>
<evidence type="ECO:0000256" key="1">
    <source>
        <dbReference type="ARBA" id="ARBA00004120"/>
    </source>
</evidence>
<dbReference type="GO" id="GO:0036064">
    <property type="term" value="C:ciliary basal body"/>
    <property type="evidence" value="ECO:0007669"/>
    <property type="project" value="TreeGrafter"/>
</dbReference>
<feature type="region of interest" description="Disordered" evidence="11">
    <location>
        <begin position="430"/>
        <end position="464"/>
    </location>
</feature>
<dbReference type="PANTHER" id="PTHR12241:SF31">
    <property type="entry name" value="POLYGLUTAMYLASE COMPLEX SUBUNIT TTLL1"/>
    <property type="match status" value="1"/>
</dbReference>